<evidence type="ECO:0000259" key="15">
    <source>
        <dbReference type="Pfam" id="PF13476"/>
    </source>
</evidence>
<comment type="similarity">
    <text evidence="3">Belongs to the SMC family. SMC6 subfamily.</text>
</comment>
<dbReference type="GO" id="GO:0003697">
    <property type="term" value="F:single-stranded DNA binding"/>
    <property type="evidence" value="ECO:0007669"/>
    <property type="project" value="TreeGrafter"/>
</dbReference>
<dbReference type="EMBL" id="MRZV01001682">
    <property type="protein sequence ID" value="PIK36399.1"/>
    <property type="molecule type" value="Genomic_DNA"/>
</dbReference>
<keyword evidence="9" id="KW-0233">DNA recombination</keyword>
<dbReference type="FunFam" id="3.40.50.300:FF:000959">
    <property type="entry name" value="structural maintenance of chromosomes protein 6"/>
    <property type="match status" value="1"/>
</dbReference>
<evidence type="ECO:0000256" key="5">
    <source>
        <dbReference type="ARBA" id="ARBA00022741"/>
    </source>
</evidence>
<protein>
    <recommendedName>
        <fullName evidence="12">Structural maintenance of chromosomes protein 6</fullName>
    </recommendedName>
</protein>
<feature type="compositionally biased region" description="Low complexity" evidence="14">
    <location>
        <begin position="22"/>
        <end position="38"/>
    </location>
</feature>
<keyword evidence="7" id="KW-0067">ATP-binding</keyword>
<dbReference type="AlphaFoldDB" id="A0A2G8JL20"/>
<evidence type="ECO:0000256" key="4">
    <source>
        <dbReference type="ARBA" id="ARBA00022454"/>
    </source>
</evidence>
<accession>A0A2G8JL20</accession>
<dbReference type="InterPro" id="IPR038729">
    <property type="entry name" value="Rad50/SbcC_AAA"/>
</dbReference>
<keyword evidence="6" id="KW-0227">DNA damage</keyword>
<dbReference type="SUPFAM" id="SSF57997">
    <property type="entry name" value="Tropomyosin"/>
    <property type="match status" value="1"/>
</dbReference>
<keyword evidence="10" id="KW-0234">DNA repair</keyword>
<dbReference type="GO" id="GO:0000724">
    <property type="term" value="P:double-strand break repair via homologous recombination"/>
    <property type="evidence" value="ECO:0007669"/>
    <property type="project" value="TreeGrafter"/>
</dbReference>
<evidence type="ECO:0000256" key="3">
    <source>
        <dbReference type="ARBA" id="ARBA00006793"/>
    </source>
</evidence>
<dbReference type="GO" id="GO:0003684">
    <property type="term" value="F:damaged DNA binding"/>
    <property type="evidence" value="ECO:0007669"/>
    <property type="project" value="TreeGrafter"/>
</dbReference>
<evidence type="ECO:0000256" key="9">
    <source>
        <dbReference type="ARBA" id="ARBA00023172"/>
    </source>
</evidence>
<keyword evidence="17" id="KW-1185">Reference proteome</keyword>
<proteinExistence type="inferred from homology"/>
<keyword evidence="5" id="KW-0547">Nucleotide-binding</keyword>
<dbReference type="GO" id="GO:0030915">
    <property type="term" value="C:Smc5-Smc6 complex"/>
    <property type="evidence" value="ECO:0007669"/>
    <property type="project" value="TreeGrafter"/>
</dbReference>
<feature type="region of interest" description="Disordered" evidence="14">
    <location>
        <begin position="666"/>
        <end position="691"/>
    </location>
</feature>
<feature type="coiled-coil region" evidence="13">
    <location>
        <begin position="289"/>
        <end position="344"/>
    </location>
</feature>
<dbReference type="PANTHER" id="PTHR19306:SF6">
    <property type="entry name" value="STRUCTURAL MAINTENANCE OF CHROMOSOMES PROTEIN 6"/>
    <property type="match status" value="1"/>
</dbReference>
<feature type="region of interest" description="Disordered" evidence="14">
    <location>
        <begin position="1"/>
        <end position="38"/>
    </location>
</feature>
<evidence type="ECO:0000256" key="7">
    <source>
        <dbReference type="ARBA" id="ARBA00022840"/>
    </source>
</evidence>
<organism evidence="16 17">
    <name type="scientific">Stichopus japonicus</name>
    <name type="common">Sea cucumber</name>
    <dbReference type="NCBI Taxonomy" id="307972"/>
    <lineage>
        <taxon>Eukaryota</taxon>
        <taxon>Metazoa</taxon>
        <taxon>Echinodermata</taxon>
        <taxon>Eleutherozoa</taxon>
        <taxon>Echinozoa</taxon>
        <taxon>Holothuroidea</taxon>
        <taxon>Aspidochirotacea</taxon>
        <taxon>Aspidochirotida</taxon>
        <taxon>Stichopodidae</taxon>
        <taxon>Apostichopus</taxon>
    </lineage>
</organism>
<dbReference type="Proteomes" id="UP000230750">
    <property type="component" value="Unassembled WGS sequence"/>
</dbReference>
<dbReference type="OrthoDB" id="10072614at2759"/>
<evidence type="ECO:0000256" key="8">
    <source>
        <dbReference type="ARBA" id="ARBA00023054"/>
    </source>
</evidence>
<dbReference type="Gene3D" id="1.10.287.1490">
    <property type="match status" value="1"/>
</dbReference>
<dbReference type="SUPFAM" id="SSF52540">
    <property type="entry name" value="P-loop containing nucleoside triphosphate hydrolases"/>
    <property type="match status" value="1"/>
</dbReference>
<keyword evidence="4" id="KW-0158">Chromosome</keyword>
<keyword evidence="11" id="KW-0539">Nucleus</keyword>
<feature type="compositionally biased region" description="Basic and acidic residues" evidence="14">
    <location>
        <begin position="818"/>
        <end position="841"/>
    </location>
</feature>
<comment type="subcellular location">
    <subcellularLocation>
        <location evidence="2">Chromosome</location>
    </subcellularLocation>
    <subcellularLocation>
        <location evidence="1">Nucleus</location>
    </subcellularLocation>
</comment>
<evidence type="ECO:0000256" key="10">
    <source>
        <dbReference type="ARBA" id="ARBA00023204"/>
    </source>
</evidence>
<dbReference type="InterPro" id="IPR027417">
    <property type="entry name" value="P-loop_NTPase"/>
</dbReference>
<evidence type="ECO:0000256" key="14">
    <source>
        <dbReference type="SAM" id="MobiDB-lite"/>
    </source>
</evidence>
<keyword evidence="8 13" id="KW-0175">Coiled coil</keyword>
<dbReference type="Gene3D" id="3.40.50.300">
    <property type="entry name" value="P-loop containing nucleotide triphosphate hydrolases"/>
    <property type="match status" value="1"/>
</dbReference>
<dbReference type="STRING" id="307972.A0A2G8JL20"/>
<comment type="caution">
    <text evidence="16">The sequence shown here is derived from an EMBL/GenBank/DDBJ whole genome shotgun (WGS) entry which is preliminary data.</text>
</comment>
<evidence type="ECO:0000256" key="1">
    <source>
        <dbReference type="ARBA" id="ARBA00004123"/>
    </source>
</evidence>
<dbReference type="Gene3D" id="1.20.5.1070">
    <property type="entry name" value="Head and neck region of the ectodomain of NDV fusion glycoprotein"/>
    <property type="match status" value="1"/>
</dbReference>
<feature type="region of interest" description="Disordered" evidence="14">
    <location>
        <begin position="818"/>
        <end position="845"/>
    </location>
</feature>
<dbReference type="GO" id="GO:0005634">
    <property type="term" value="C:nucleus"/>
    <property type="evidence" value="ECO:0007669"/>
    <property type="project" value="UniProtKB-SubCell"/>
</dbReference>
<name>A0A2G8JL20_STIJA</name>
<evidence type="ECO:0000256" key="2">
    <source>
        <dbReference type="ARBA" id="ARBA00004286"/>
    </source>
</evidence>
<sequence length="956" mass="110782">MDKRKFVEDGATPKAKRIHVKASSSQQSSADESGLDSSQLHDLSSLGNNADHGIIDRIYLKNFMCHGKLEFNFGPNVNFVVGRNGSGKSAIMTALVVGLGGKASVTSRGSSLKNFIKDGKNVAEISIILRNEGTDAYKSELYGPRIRIERRITSDGATSYKLKSHKGHVVSNKREELTRIMDQFNIQVDNPVSILNQDTSRNFLFTKDPRDKYKFFMKATQLEQIESHYALIQEQKTITEDKISMKEEGLPDLEKDALEKEQRFKDIESLNTLREKREKLLKVLAWAHVTEIEQELDVIAKSLNQEENRLPKFETKVEESQVKVSEAEGKVNEVKQKITELTKQMEEIQPQLDVAKGLSAQSRRYVKDLEKQIRSIQQSEARDRHDMKDCQRKIEELKQSAQRDYDKERLEREEKMAILLKEKEEREARFATTENDFRQFTEAVERTRQRNYELRGKLQDLKNSMDQRQRRIEDLEKSRSNRIRLFGNFVPALVAEIKKQRNFHRVPKGPVGMYLKVKQIKWALGVECILKGLMFNFCCHDHHDATILKKLMAQVAPKGARMPGIIISTFEERKHDINSGMIHGSNHPSFLDLVEVDDPVIFNCLIDQVKSIERILCREQRGGRNYLRFSPPQNCREAFTLEGDQVYAGSEQSDTKAELANLRQEKAEGDRELHELQLERENNERHSRRLNDQRRQLRKEIGQLEDEIQELESVEDSAPVDVSALEEEVHQLQEQLENKRQECTAKKEELGKCNQEFANNKAEFERLQNQLMEYADQVEPFKHELHTNGLQVERAKHERKHYEGKKREQMAKIDELKKRMSKKEEDVAKDTEKAKQISKDRIKTKRKPQNIDNELRQMTTRIDKEQERRGDPAEITREYDRAKESYEEARRQIEKVKEYHQETGGYVGDQAAGICPTAAFYRPPNKVLLYVDALATEIQWQDKIQSQGGGFALGSK</sequence>
<feature type="domain" description="Rad50/SbcC-type AAA" evidence="15">
    <location>
        <begin position="57"/>
        <end position="278"/>
    </location>
</feature>
<evidence type="ECO:0000256" key="11">
    <source>
        <dbReference type="ARBA" id="ARBA00023242"/>
    </source>
</evidence>
<dbReference type="Pfam" id="PF13476">
    <property type="entry name" value="AAA_23"/>
    <property type="match status" value="1"/>
</dbReference>
<evidence type="ECO:0000256" key="6">
    <source>
        <dbReference type="ARBA" id="ARBA00022763"/>
    </source>
</evidence>
<evidence type="ECO:0000313" key="16">
    <source>
        <dbReference type="EMBL" id="PIK36399.1"/>
    </source>
</evidence>
<reference evidence="16 17" key="1">
    <citation type="journal article" date="2017" name="PLoS Biol.">
        <title>The sea cucumber genome provides insights into morphological evolution and visceral regeneration.</title>
        <authorList>
            <person name="Zhang X."/>
            <person name="Sun L."/>
            <person name="Yuan J."/>
            <person name="Sun Y."/>
            <person name="Gao Y."/>
            <person name="Zhang L."/>
            <person name="Li S."/>
            <person name="Dai H."/>
            <person name="Hamel J.F."/>
            <person name="Liu C."/>
            <person name="Yu Y."/>
            <person name="Liu S."/>
            <person name="Lin W."/>
            <person name="Guo K."/>
            <person name="Jin S."/>
            <person name="Xu P."/>
            <person name="Storey K.B."/>
            <person name="Huan P."/>
            <person name="Zhang T."/>
            <person name="Zhou Y."/>
            <person name="Zhang J."/>
            <person name="Lin C."/>
            <person name="Li X."/>
            <person name="Xing L."/>
            <person name="Huo D."/>
            <person name="Sun M."/>
            <person name="Wang L."/>
            <person name="Mercier A."/>
            <person name="Li F."/>
            <person name="Yang H."/>
            <person name="Xiang J."/>
        </authorList>
    </citation>
    <scope>NUCLEOTIDE SEQUENCE [LARGE SCALE GENOMIC DNA]</scope>
    <source>
        <strain evidence="16">Shaxun</strain>
        <tissue evidence="16">Muscle</tissue>
    </source>
</reference>
<evidence type="ECO:0000313" key="17">
    <source>
        <dbReference type="Proteomes" id="UP000230750"/>
    </source>
</evidence>
<evidence type="ECO:0000256" key="13">
    <source>
        <dbReference type="SAM" id="Coils"/>
    </source>
</evidence>
<evidence type="ECO:0000256" key="12">
    <source>
        <dbReference type="ARBA" id="ARBA00069480"/>
    </source>
</evidence>
<feature type="coiled-coil region" evidence="13">
    <location>
        <begin position="387"/>
        <end position="478"/>
    </location>
</feature>
<gene>
    <name evidence="16" type="ORF">BSL78_26772</name>
</gene>
<dbReference type="GO" id="GO:0005524">
    <property type="term" value="F:ATP binding"/>
    <property type="evidence" value="ECO:0007669"/>
    <property type="project" value="UniProtKB-KW"/>
</dbReference>
<dbReference type="GO" id="GO:0016887">
    <property type="term" value="F:ATP hydrolysis activity"/>
    <property type="evidence" value="ECO:0007669"/>
    <property type="project" value="InterPro"/>
</dbReference>
<dbReference type="PANTHER" id="PTHR19306">
    <property type="entry name" value="STRUCTURAL MAINTENANCE OF CHROMOSOMES 5,6 SMC5, SMC6"/>
    <property type="match status" value="1"/>
</dbReference>
<dbReference type="GO" id="GO:0035861">
    <property type="term" value="C:site of double-strand break"/>
    <property type="evidence" value="ECO:0007669"/>
    <property type="project" value="TreeGrafter"/>
</dbReference>